<dbReference type="EC" id="3.4.-.-" evidence="8"/>
<dbReference type="InterPro" id="IPR003738">
    <property type="entry name" value="SRAP"/>
</dbReference>
<evidence type="ECO:0000256" key="4">
    <source>
        <dbReference type="ARBA" id="ARBA00022801"/>
    </source>
</evidence>
<dbReference type="GO" id="GO:0016829">
    <property type="term" value="F:lyase activity"/>
    <property type="evidence" value="ECO:0007669"/>
    <property type="project" value="UniProtKB-KW"/>
</dbReference>
<proteinExistence type="inferred from homology"/>
<dbReference type="Pfam" id="PF02586">
    <property type="entry name" value="SRAP"/>
    <property type="match status" value="1"/>
</dbReference>
<keyword evidence="3" id="KW-0227">DNA damage</keyword>
<dbReference type="PANTHER" id="PTHR13604">
    <property type="entry name" value="DC12-RELATED"/>
    <property type="match status" value="1"/>
</dbReference>
<evidence type="ECO:0000313" key="11">
    <source>
        <dbReference type="Proteomes" id="UP000248021"/>
    </source>
</evidence>
<evidence type="ECO:0000256" key="5">
    <source>
        <dbReference type="ARBA" id="ARBA00023124"/>
    </source>
</evidence>
<protein>
    <recommendedName>
        <fullName evidence="8">Abasic site processing protein</fullName>
        <ecNumber evidence="8">3.4.-.-</ecNumber>
    </recommendedName>
</protein>
<evidence type="ECO:0000256" key="9">
    <source>
        <dbReference type="SAM" id="MobiDB-lite"/>
    </source>
</evidence>
<comment type="caution">
    <text evidence="10">The sequence shown here is derived from an EMBL/GenBank/DDBJ whole genome shotgun (WGS) entry which is preliminary data.</text>
</comment>
<keyword evidence="5" id="KW-0190">Covalent protein-DNA linkage</keyword>
<dbReference type="GO" id="GO:0003697">
    <property type="term" value="F:single-stranded DNA binding"/>
    <property type="evidence" value="ECO:0007669"/>
    <property type="project" value="InterPro"/>
</dbReference>
<keyword evidence="4 8" id="KW-0378">Hydrolase</keyword>
<reference evidence="10 11" key="1">
    <citation type="submission" date="2018-05" db="EMBL/GenBank/DDBJ databases">
        <title>Genomic Encyclopedia of Type Strains, Phase IV (KMG-IV): sequencing the most valuable type-strain genomes for metagenomic binning, comparative biology and taxonomic classification.</title>
        <authorList>
            <person name="Goeker M."/>
        </authorList>
    </citation>
    <scope>NUCLEOTIDE SEQUENCE [LARGE SCALE GENOMIC DNA]</scope>
    <source>
        <strain evidence="10 11">DSM 6462</strain>
    </source>
</reference>
<keyword evidence="6" id="KW-0238">DNA-binding</keyword>
<dbReference type="InterPro" id="IPR036590">
    <property type="entry name" value="SRAP-like"/>
</dbReference>
<dbReference type="GO" id="GO:0006508">
    <property type="term" value="P:proteolysis"/>
    <property type="evidence" value="ECO:0007669"/>
    <property type="project" value="UniProtKB-KW"/>
</dbReference>
<feature type="region of interest" description="Disordered" evidence="9">
    <location>
        <begin position="233"/>
        <end position="264"/>
    </location>
</feature>
<dbReference type="GO" id="GO:0008233">
    <property type="term" value="F:peptidase activity"/>
    <property type="evidence" value="ECO:0007669"/>
    <property type="project" value="UniProtKB-KW"/>
</dbReference>
<dbReference type="Proteomes" id="UP000248021">
    <property type="component" value="Unassembled WGS sequence"/>
</dbReference>
<accession>A0A2V3UB60</accession>
<gene>
    <name evidence="10" type="ORF">C7450_103243</name>
</gene>
<feature type="compositionally biased region" description="Low complexity" evidence="9">
    <location>
        <begin position="233"/>
        <end position="249"/>
    </location>
</feature>
<evidence type="ECO:0000256" key="8">
    <source>
        <dbReference type="RuleBase" id="RU364100"/>
    </source>
</evidence>
<sequence length="264" mass="29569">MCGRIIQASEPERLALGIVRAVVEPMSPRFKARYNGAPGQPLWVLREHPQTGECRLGLLRWGLIPSWSQGQTGGRRPINAKAETVHSLASFRQAFAHRRCLVPVDGFFEWQALSGARARQPYVIAMRHAAPFALAGIWENWRHPTHSWVRTFCILTTQANACLKAIHDRMPVIIGPDGYDRWLSPQEADPRDMLRPYPAGDMTLWPVSRRVNTPANDDAALIQAIEMPEQVENVQAENEQAENVQVANEPAEPDLFSPLASPAF</sequence>
<dbReference type="EMBL" id="QJJK01000003">
    <property type="protein sequence ID" value="PXW61725.1"/>
    <property type="molecule type" value="Genomic_DNA"/>
</dbReference>
<evidence type="ECO:0000256" key="2">
    <source>
        <dbReference type="ARBA" id="ARBA00022670"/>
    </source>
</evidence>
<dbReference type="Gene3D" id="3.90.1680.10">
    <property type="entry name" value="SOS response associated peptidase-like"/>
    <property type="match status" value="1"/>
</dbReference>
<dbReference type="OrthoDB" id="9782620at2"/>
<dbReference type="PANTHER" id="PTHR13604:SF0">
    <property type="entry name" value="ABASIC SITE PROCESSING PROTEIN HMCES"/>
    <property type="match status" value="1"/>
</dbReference>
<evidence type="ECO:0000256" key="6">
    <source>
        <dbReference type="ARBA" id="ARBA00023125"/>
    </source>
</evidence>
<name>A0A2V3UB60_9HYPH</name>
<dbReference type="RefSeq" id="WP_110374021.1">
    <property type="nucleotide sequence ID" value="NZ_JAHBRY010000001.1"/>
</dbReference>
<keyword evidence="2 8" id="KW-0645">Protease</keyword>
<evidence type="ECO:0000256" key="7">
    <source>
        <dbReference type="ARBA" id="ARBA00023239"/>
    </source>
</evidence>
<evidence type="ECO:0000256" key="3">
    <source>
        <dbReference type="ARBA" id="ARBA00022763"/>
    </source>
</evidence>
<evidence type="ECO:0000313" key="10">
    <source>
        <dbReference type="EMBL" id="PXW61725.1"/>
    </source>
</evidence>
<keyword evidence="7" id="KW-0456">Lyase</keyword>
<dbReference type="SUPFAM" id="SSF143081">
    <property type="entry name" value="BB1717-like"/>
    <property type="match status" value="1"/>
</dbReference>
<evidence type="ECO:0000256" key="1">
    <source>
        <dbReference type="ARBA" id="ARBA00008136"/>
    </source>
</evidence>
<dbReference type="AlphaFoldDB" id="A0A2V3UB60"/>
<dbReference type="GO" id="GO:0106300">
    <property type="term" value="P:protein-DNA covalent cross-linking repair"/>
    <property type="evidence" value="ECO:0007669"/>
    <property type="project" value="InterPro"/>
</dbReference>
<organism evidence="10 11">
    <name type="scientific">Chelatococcus asaccharovorans</name>
    <dbReference type="NCBI Taxonomy" id="28210"/>
    <lineage>
        <taxon>Bacteria</taxon>
        <taxon>Pseudomonadati</taxon>
        <taxon>Pseudomonadota</taxon>
        <taxon>Alphaproteobacteria</taxon>
        <taxon>Hyphomicrobiales</taxon>
        <taxon>Chelatococcaceae</taxon>
        <taxon>Chelatococcus</taxon>
    </lineage>
</organism>
<keyword evidence="11" id="KW-1185">Reference proteome</keyword>
<comment type="similarity">
    <text evidence="1 8">Belongs to the SOS response-associated peptidase family.</text>
</comment>